<reference evidence="10" key="1">
    <citation type="submission" date="2017-05" db="EMBL/GenBank/DDBJ databases">
        <authorList>
            <person name="Sharma S."/>
            <person name="Sidhu C."/>
            <person name="Pinnaka A.K."/>
        </authorList>
    </citation>
    <scope>NUCLEOTIDE SEQUENCE [LARGE SCALE GENOMIC DNA]</scope>
    <source>
        <strain evidence="10">AK93</strain>
    </source>
</reference>
<comment type="caution">
    <text evidence="9">The sequence shown here is derived from an EMBL/GenBank/DDBJ whole genome shotgun (WGS) entry which is preliminary data.</text>
</comment>
<keyword evidence="4 7" id="KW-1133">Transmembrane helix</keyword>
<organism evidence="9 10">
    <name type="scientific">Alkalilimnicola ehrlichii</name>
    <dbReference type="NCBI Taxonomy" id="351052"/>
    <lineage>
        <taxon>Bacteria</taxon>
        <taxon>Pseudomonadati</taxon>
        <taxon>Pseudomonadota</taxon>
        <taxon>Gammaproteobacteria</taxon>
        <taxon>Chromatiales</taxon>
        <taxon>Ectothiorhodospiraceae</taxon>
        <taxon>Alkalilimnicola</taxon>
    </lineage>
</organism>
<evidence type="ECO:0000256" key="1">
    <source>
        <dbReference type="ARBA" id="ARBA00004651"/>
    </source>
</evidence>
<dbReference type="RefSeq" id="WP_116302813.1">
    <property type="nucleotide sequence ID" value="NZ_NFZV01000014.1"/>
</dbReference>
<comment type="subcellular location">
    <subcellularLocation>
        <location evidence="1">Cell membrane</location>
        <topology evidence="1">Multi-pass membrane protein</topology>
    </subcellularLocation>
    <subcellularLocation>
        <location evidence="6">Membrane</location>
        <topology evidence="6">Multi-pass membrane protein</topology>
    </subcellularLocation>
</comment>
<evidence type="ECO:0000256" key="3">
    <source>
        <dbReference type="ARBA" id="ARBA00022692"/>
    </source>
</evidence>
<dbReference type="GO" id="GO:0015031">
    <property type="term" value="P:protein transport"/>
    <property type="evidence" value="ECO:0007669"/>
    <property type="project" value="UniProtKB-KW"/>
</dbReference>
<dbReference type="EMBL" id="NFZW01000015">
    <property type="protein sequence ID" value="RFA34618.1"/>
    <property type="molecule type" value="Genomic_DNA"/>
</dbReference>
<dbReference type="Pfam" id="PF01618">
    <property type="entry name" value="MotA_ExbB"/>
    <property type="match status" value="1"/>
</dbReference>
<keyword evidence="3 7" id="KW-0812">Transmembrane</keyword>
<dbReference type="OrthoDB" id="3178152at2"/>
<sequence length="176" mass="19507">MFLIESTMYELTKVFLAPVLLIILGLFGYAFYALGGFALEALQRRRGRHTPALISHWRRHPDTELADLELLILRWLEPLRIGSRTAPMLGLIATMIPMGPALLALADGNSRGISENLVIAFAAVIIALIAASLCFFILTVRRRWLLNELRTIEHELARAPTAAAEPLPAVRTVANN</sequence>
<protein>
    <submittedName>
        <fullName evidence="9">Biopolymer transporter ExbD</fullName>
    </submittedName>
</protein>
<evidence type="ECO:0000256" key="4">
    <source>
        <dbReference type="ARBA" id="ARBA00022989"/>
    </source>
</evidence>
<feature type="domain" description="MotA/TolQ/ExbB proton channel" evidence="8">
    <location>
        <begin position="62"/>
        <end position="147"/>
    </location>
</feature>
<dbReference type="AlphaFoldDB" id="A0A3E0WP83"/>
<dbReference type="Proteomes" id="UP000256763">
    <property type="component" value="Unassembled WGS sequence"/>
</dbReference>
<feature type="transmembrane region" description="Helical" evidence="7">
    <location>
        <begin position="118"/>
        <end position="140"/>
    </location>
</feature>
<feature type="transmembrane region" description="Helical" evidence="7">
    <location>
        <begin position="15"/>
        <end position="39"/>
    </location>
</feature>
<keyword evidence="5 7" id="KW-0472">Membrane</keyword>
<dbReference type="InterPro" id="IPR002898">
    <property type="entry name" value="MotA_ExbB_proton_chnl"/>
</dbReference>
<gene>
    <name evidence="9" type="ORF">CAL65_14735</name>
</gene>
<evidence type="ECO:0000259" key="8">
    <source>
        <dbReference type="Pfam" id="PF01618"/>
    </source>
</evidence>
<evidence type="ECO:0000256" key="6">
    <source>
        <dbReference type="RuleBase" id="RU004057"/>
    </source>
</evidence>
<dbReference type="GO" id="GO:0005886">
    <property type="term" value="C:plasma membrane"/>
    <property type="evidence" value="ECO:0007669"/>
    <property type="project" value="UniProtKB-SubCell"/>
</dbReference>
<accession>A0A3E0WP83</accession>
<evidence type="ECO:0000256" key="7">
    <source>
        <dbReference type="SAM" id="Phobius"/>
    </source>
</evidence>
<keyword evidence="6" id="KW-0813">Transport</keyword>
<evidence type="ECO:0000313" key="10">
    <source>
        <dbReference type="Proteomes" id="UP000256763"/>
    </source>
</evidence>
<evidence type="ECO:0000256" key="2">
    <source>
        <dbReference type="ARBA" id="ARBA00022475"/>
    </source>
</evidence>
<keyword evidence="10" id="KW-1185">Reference proteome</keyword>
<proteinExistence type="inferred from homology"/>
<evidence type="ECO:0000313" key="9">
    <source>
        <dbReference type="EMBL" id="RFA34618.1"/>
    </source>
</evidence>
<name>A0A3E0WP83_9GAMM</name>
<comment type="similarity">
    <text evidence="6">Belongs to the exbB/tolQ family.</text>
</comment>
<keyword evidence="2" id="KW-1003">Cell membrane</keyword>
<keyword evidence="6" id="KW-0653">Protein transport</keyword>
<evidence type="ECO:0000256" key="5">
    <source>
        <dbReference type="ARBA" id="ARBA00023136"/>
    </source>
</evidence>
<feature type="transmembrane region" description="Helical" evidence="7">
    <location>
        <begin position="88"/>
        <end position="106"/>
    </location>
</feature>